<reference evidence="5" key="1">
    <citation type="submission" date="2016-10" db="EMBL/GenBank/DDBJ databases">
        <authorList>
            <person name="Varghese N."/>
            <person name="Submissions S."/>
        </authorList>
    </citation>
    <scope>NUCLEOTIDE SEQUENCE [LARGE SCALE GENOMIC DNA]</scope>
    <source>
        <strain evidence="5">DSM 21424</strain>
    </source>
</reference>
<dbReference type="Pfam" id="PF06904">
    <property type="entry name" value="Extensin-like_C"/>
    <property type="match status" value="1"/>
</dbReference>
<dbReference type="Proteomes" id="UP000198922">
    <property type="component" value="Unassembled WGS sequence"/>
</dbReference>
<evidence type="ECO:0000313" key="4">
    <source>
        <dbReference type="EMBL" id="SDE93400.1"/>
    </source>
</evidence>
<protein>
    <submittedName>
        <fullName evidence="4">Uncharacterized conserved protein</fullName>
    </submittedName>
</protein>
<feature type="compositionally biased region" description="Acidic residues" evidence="1">
    <location>
        <begin position="103"/>
        <end position="117"/>
    </location>
</feature>
<name>A0A1G7GYZ0_9RHOB</name>
<evidence type="ECO:0000259" key="3">
    <source>
        <dbReference type="Pfam" id="PF06904"/>
    </source>
</evidence>
<evidence type="ECO:0000256" key="2">
    <source>
        <dbReference type="SAM" id="SignalP"/>
    </source>
</evidence>
<dbReference type="STRING" id="521013.SAMN04488567_2993"/>
<feature type="compositionally biased region" description="Low complexity" evidence="1">
    <location>
        <begin position="91"/>
        <end position="102"/>
    </location>
</feature>
<feature type="compositionally biased region" description="Low complexity" evidence="1">
    <location>
        <begin position="33"/>
        <end position="49"/>
    </location>
</feature>
<feature type="signal peptide" evidence="2">
    <location>
        <begin position="1"/>
        <end position="17"/>
    </location>
</feature>
<gene>
    <name evidence="4" type="ORF">SAMN04488567_2993</name>
</gene>
<evidence type="ECO:0000313" key="5">
    <source>
        <dbReference type="Proteomes" id="UP000198922"/>
    </source>
</evidence>
<feature type="domain" description="Extensin-like C-terminal" evidence="3">
    <location>
        <begin position="133"/>
        <end position="311"/>
    </location>
</feature>
<keyword evidence="2" id="KW-0732">Signal</keyword>
<organism evidence="4 5">
    <name type="scientific">Limimaricola pyoseonensis</name>
    <dbReference type="NCBI Taxonomy" id="521013"/>
    <lineage>
        <taxon>Bacteria</taxon>
        <taxon>Pseudomonadati</taxon>
        <taxon>Pseudomonadota</taxon>
        <taxon>Alphaproteobacteria</taxon>
        <taxon>Rhodobacterales</taxon>
        <taxon>Paracoccaceae</taxon>
        <taxon>Limimaricola</taxon>
    </lineage>
</organism>
<dbReference type="AlphaFoldDB" id="A0A1G7GYZ0"/>
<feature type="compositionally biased region" description="Low complexity" evidence="1">
    <location>
        <begin position="13"/>
        <end position="26"/>
    </location>
</feature>
<dbReference type="RefSeq" id="WP_090113318.1">
    <property type="nucleotide sequence ID" value="NZ_FNAT01000005.1"/>
</dbReference>
<feature type="region of interest" description="Disordered" evidence="1">
    <location>
        <begin position="13"/>
        <end position="119"/>
    </location>
</feature>
<dbReference type="InterPro" id="IPR009683">
    <property type="entry name" value="Extensin-like_C"/>
</dbReference>
<dbReference type="EMBL" id="FNAT01000005">
    <property type="protein sequence ID" value="SDE93400.1"/>
    <property type="molecule type" value="Genomic_DNA"/>
</dbReference>
<sequence>MRGAVLALTLLALPAAAQETTPETVPLPEPRPEGLGEAADAAQGAAGSEEASEDAAEAEDGAGEADAEAADEAPDDAPGAEAEAADEAPEDAPGADTPAETGEGADAEAAETPEDTDPPVRAQLAASEADRAACRAALDALGAVWEEVDPVTDPEVADCGIDHPLRLSAVRPGVALSPPAPMRCETALALARWSAGFIEPAAERLGRGALTAISHGTTYNCRGRSSDAGTLSEHAFGNAVDVMGFEFAEGAPVAVEPRERDGTMAEAFQDAVRATACLEFTTVLGPGTDAAHADHLHLDVKARNGGFRLCQ</sequence>
<dbReference type="OrthoDB" id="9809788at2"/>
<keyword evidence="5" id="KW-1185">Reference proteome</keyword>
<evidence type="ECO:0000256" key="1">
    <source>
        <dbReference type="SAM" id="MobiDB-lite"/>
    </source>
</evidence>
<accession>A0A1G7GYZ0</accession>
<proteinExistence type="predicted"/>
<feature type="chain" id="PRO_5011683671" evidence="2">
    <location>
        <begin position="18"/>
        <end position="311"/>
    </location>
</feature>
<feature type="compositionally biased region" description="Acidic residues" evidence="1">
    <location>
        <begin position="50"/>
        <end position="75"/>
    </location>
</feature>